<evidence type="ECO:0000313" key="10">
    <source>
        <dbReference type="Proteomes" id="UP000199392"/>
    </source>
</evidence>
<evidence type="ECO:0000256" key="5">
    <source>
        <dbReference type="ARBA" id="ARBA00023136"/>
    </source>
</evidence>
<evidence type="ECO:0000313" key="9">
    <source>
        <dbReference type="EMBL" id="SFS96449.1"/>
    </source>
</evidence>
<evidence type="ECO:0000259" key="8">
    <source>
        <dbReference type="Pfam" id="PF02706"/>
    </source>
</evidence>
<reference evidence="10" key="1">
    <citation type="submission" date="2016-10" db="EMBL/GenBank/DDBJ databases">
        <authorList>
            <person name="Varghese N."/>
            <person name="Submissions S."/>
        </authorList>
    </citation>
    <scope>NUCLEOTIDE SEQUENCE [LARGE SCALE GENOMIC DNA]</scope>
    <source>
        <strain evidence="10">DSM 26894</strain>
    </source>
</reference>
<evidence type="ECO:0000256" key="2">
    <source>
        <dbReference type="ARBA" id="ARBA00022475"/>
    </source>
</evidence>
<feature type="transmembrane region" description="Helical" evidence="7">
    <location>
        <begin position="51"/>
        <end position="70"/>
    </location>
</feature>
<proteinExistence type="predicted"/>
<dbReference type="InterPro" id="IPR050445">
    <property type="entry name" value="Bact_polysacc_biosynth/exp"/>
</dbReference>
<evidence type="ECO:0000256" key="3">
    <source>
        <dbReference type="ARBA" id="ARBA00022692"/>
    </source>
</evidence>
<dbReference type="GO" id="GO:0005886">
    <property type="term" value="C:plasma membrane"/>
    <property type="evidence" value="ECO:0007669"/>
    <property type="project" value="UniProtKB-SubCell"/>
</dbReference>
<gene>
    <name evidence="9" type="ORF">SAMN04488050_107155</name>
</gene>
<protein>
    <submittedName>
        <fullName evidence="9">Chain length determinant protein</fullName>
    </submittedName>
</protein>
<dbReference type="STRING" id="311180.SAMN04488050_107155"/>
<evidence type="ECO:0000256" key="4">
    <source>
        <dbReference type="ARBA" id="ARBA00022989"/>
    </source>
</evidence>
<sequence>MKTARLFPVSTPNWPGAGASLSERIGGLCGSVFVNQFQSFSEVLSALRRRFGLIFLIFVVGTGISVLFALNQTKLYEATAVVQIEEAQVAPNPTSPTSAAEDASRRVQLIEQRIMSRDNLVRIMQKHDLFTADPAMPMTQRVFQMRKSASIEEIRDISAGFGPQSAPSGLMITVELDDPQKAADVANELMDSVIELSRSRSETRARDALSFFEAEAARVEAEIEAMDARIADFKTQNSEALPSGLAAMRDQLATLEDNKLELDRDIVALQANSARQREDVQARQLALLQEQKQLIGARVTSLEDTIRQAPEVERELSGLERERTQLQDQYSVITRRKADAEMGQMLEDRQQSDRFEVLETALVPEVSGSKSRRKLVAVGAVASLIAGLMSAFAAEMMNPALRSAAQMERVLGIQPVVAIPPVKTRRDRRGRGLGILALVLAAAALIFGVMRVLGDRLPLIERFLPRVGA</sequence>
<keyword evidence="10" id="KW-1185">Reference proteome</keyword>
<feature type="domain" description="Polysaccharide chain length determinant N-terminal" evidence="8">
    <location>
        <begin position="40"/>
        <end position="125"/>
    </location>
</feature>
<dbReference type="AlphaFoldDB" id="A0A1I6U4K9"/>
<name>A0A1I6U4K9_9RHOB</name>
<dbReference type="Pfam" id="PF02706">
    <property type="entry name" value="Wzz"/>
    <property type="match status" value="1"/>
</dbReference>
<evidence type="ECO:0000256" key="7">
    <source>
        <dbReference type="SAM" id="Phobius"/>
    </source>
</evidence>
<dbReference type="Proteomes" id="UP000199392">
    <property type="component" value="Unassembled WGS sequence"/>
</dbReference>
<comment type="subcellular location">
    <subcellularLocation>
        <location evidence="1">Cell membrane</location>
        <topology evidence="1">Multi-pass membrane protein</topology>
    </subcellularLocation>
</comment>
<dbReference type="EMBL" id="FOZW01000007">
    <property type="protein sequence ID" value="SFS96449.1"/>
    <property type="molecule type" value="Genomic_DNA"/>
</dbReference>
<keyword evidence="6" id="KW-0175">Coiled coil</keyword>
<keyword evidence="4 7" id="KW-1133">Transmembrane helix</keyword>
<feature type="transmembrane region" description="Helical" evidence="7">
    <location>
        <begin position="375"/>
        <end position="394"/>
    </location>
</feature>
<accession>A0A1I6U4K9</accession>
<organism evidence="9 10">
    <name type="scientific">Alloyangia pacifica</name>
    <dbReference type="NCBI Taxonomy" id="311180"/>
    <lineage>
        <taxon>Bacteria</taxon>
        <taxon>Pseudomonadati</taxon>
        <taxon>Pseudomonadota</taxon>
        <taxon>Alphaproteobacteria</taxon>
        <taxon>Rhodobacterales</taxon>
        <taxon>Roseobacteraceae</taxon>
        <taxon>Alloyangia</taxon>
    </lineage>
</organism>
<feature type="transmembrane region" description="Helical" evidence="7">
    <location>
        <begin position="433"/>
        <end position="453"/>
    </location>
</feature>
<evidence type="ECO:0000256" key="1">
    <source>
        <dbReference type="ARBA" id="ARBA00004651"/>
    </source>
</evidence>
<dbReference type="PANTHER" id="PTHR32309:SF31">
    <property type="entry name" value="CAPSULAR EXOPOLYSACCHARIDE FAMILY"/>
    <property type="match status" value="1"/>
</dbReference>
<feature type="coiled-coil region" evidence="6">
    <location>
        <begin position="209"/>
        <end position="272"/>
    </location>
</feature>
<feature type="coiled-coil region" evidence="6">
    <location>
        <begin position="302"/>
        <end position="336"/>
    </location>
</feature>
<dbReference type="InterPro" id="IPR003856">
    <property type="entry name" value="LPS_length_determ_N"/>
</dbReference>
<evidence type="ECO:0000256" key="6">
    <source>
        <dbReference type="SAM" id="Coils"/>
    </source>
</evidence>
<keyword evidence="2" id="KW-1003">Cell membrane</keyword>
<dbReference type="PANTHER" id="PTHR32309">
    <property type="entry name" value="TYROSINE-PROTEIN KINASE"/>
    <property type="match status" value="1"/>
</dbReference>
<keyword evidence="5 7" id="KW-0472">Membrane</keyword>
<keyword evidence="3 7" id="KW-0812">Transmembrane</keyword>